<evidence type="ECO:0000259" key="16">
    <source>
        <dbReference type="SMART" id="SM00904"/>
    </source>
</evidence>
<name>A0A1M5NW75_9FIRM</name>
<gene>
    <name evidence="17" type="ORF">SAMN02744040_00252</name>
</gene>
<evidence type="ECO:0000256" key="6">
    <source>
        <dbReference type="ARBA" id="ARBA00022679"/>
    </source>
</evidence>
<evidence type="ECO:0000313" key="18">
    <source>
        <dbReference type="Proteomes" id="UP000242520"/>
    </source>
</evidence>
<sequence>MKIVNNLNEINLKNDTVVTIGNFDGVHIGHQNIIDKTKLIAKEKNLKSVLFTFSNHPINFFTDNSLKNLMTVEDKYNFIKNMGIDIVLLIPFNESIIKLTPDEYVKEILIKRLKAKELVVGHDFKFGKNRGGDINFLKKIGQIYNFNVNVVRPVKIENIRVSSTFIRTLLEKGNVGKVKKFLGRYYNINGVVIHGKKLGRKLGFPTINLKLNENILIPKTGVYYTKVKIKDNFYDGATNIGYSPTIKNKNFSIETHIINYNGDLYKKKVSVYFIERIRDEQKFLSLEELKNQMKNDIEWIKRKKYIYL</sequence>
<dbReference type="OrthoDB" id="9803667at2"/>
<keyword evidence="6 15" id="KW-0808">Transferase</keyword>
<dbReference type="SUPFAM" id="SSF52374">
    <property type="entry name" value="Nucleotidylyl transferase"/>
    <property type="match status" value="1"/>
</dbReference>
<evidence type="ECO:0000256" key="14">
    <source>
        <dbReference type="ARBA" id="ARBA00049494"/>
    </source>
</evidence>
<dbReference type="InterPro" id="IPR015864">
    <property type="entry name" value="FAD_synthase"/>
</dbReference>
<dbReference type="GO" id="GO:0009231">
    <property type="term" value="P:riboflavin biosynthetic process"/>
    <property type="evidence" value="ECO:0007669"/>
    <property type="project" value="InterPro"/>
</dbReference>
<accession>A0A1M5NW75</accession>
<dbReference type="Pfam" id="PF06574">
    <property type="entry name" value="FAD_syn"/>
    <property type="match status" value="1"/>
</dbReference>
<dbReference type="PANTHER" id="PTHR22749">
    <property type="entry name" value="RIBOFLAVIN KINASE/FMN ADENYLYLTRANSFERASE"/>
    <property type="match status" value="1"/>
</dbReference>
<keyword evidence="9 15" id="KW-0418">Kinase</keyword>
<dbReference type="NCBIfam" id="TIGR00083">
    <property type="entry name" value="ribF"/>
    <property type="match status" value="1"/>
</dbReference>
<dbReference type="UniPathway" id="UPA00277">
    <property type="reaction ID" value="UER00407"/>
</dbReference>
<keyword evidence="5 15" id="KW-0288">FMN</keyword>
<dbReference type="EC" id="2.7.1.26" evidence="15"/>
<dbReference type="CDD" id="cd02064">
    <property type="entry name" value="FAD_synthetase_N"/>
    <property type="match status" value="1"/>
</dbReference>
<comment type="similarity">
    <text evidence="15">Belongs to the ribF family.</text>
</comment>
<dbReference type="InterPro" id="IPR023465">
    <property type="entry name" value="Riboflavin_kinase_dom_sf"/>
</dbReference>
<dbReference type="Gene3D" id="3.40.50.620">
    <property type="entry name" value="HUPs"/>
    <property type="match status" value="1"/>
</dbReference>
<organism evidence="17 18">
    <name type="scientific">Tepidibacter thalassicus DSM 15285</name>
    <dbReference type="NCBI Taxonomy" id="1123350"/>
    <lineage>
        <taxon>Bacteria</taxon>
        <taxon>Bacillati</taxon>
        <taxon>Bacillota</taxon>
        <taxon>Clostridia</taxon>
        <taxon>Peptostreptococcales</taxon>
        <taxon>Peptostreptococcaceae</taxon>
        <taxon>Tepidibacter</taxon>
    </lineage>
</organism>
<evidence type="ECO:0000313" key="17">
    <source>
        <dbReference type="EMBL" id="SHG93760.1"/>
    </source>
</evidence>
<evidence type="ECO:0000256" key="3">
    <source>
        <dbReference type="ARBA" id="ARBA00005201"/>
    </source>
</evidence>
<dbReference type="RefSeq" id="WP_072723052.1">
    <property type="nucleotide sequence ID" value="NZ_FQXH01000005.1"/>
</dbReference>
<proteinExistence type="inferred from homology"/>
<evidence type="ECO:0000256" key="12">
    <source>
        <dbReference type="ARBA" id="ARBA00023268"/>
    </source>
</evidence>
<dbReference type="InterPro" id="IPR023468">
    <property type="entry name" value="Riboflavin_kinase"/>
</dbReference>
<dbReference type="InterPro" id="IPR014729">
    <property type="entry name" value="Rossmann-like_a/b/a_fold"/>
</dbReference>
<comment type="pathway">
    <text evidence="2 15">Cofactor biosynthesis; FAD biosynthesis; FAD from FMN: step 1/1.</text>
</comment>
<keyword evidence="10 15" id="KW-0274">FAD</keyword>
<dbReference type="EMBL" id="FQXH01000005">
    <property type="protein sequence ID" value="SHG93760.1"/>
    <property type="molecule type" value="Genomic_DNA"/>
</dbReference>
<evidence type="ECO:0000256" key="2">
    <source>
        <dbReference type="ARBA" id="ARBA00004726"/>
    </source>
</evidence>
<dbReference type="GO" id="GO:0006747">
    <property type="term" value="P:FAD biosynthetic process"/>
    <property type="evidence" value="ECO:0007669"/>
    <property type="project" value="UniProtKB-UniRule"/>
</dbReference>
<keyword evidence="12" id="KW-0511">Multifunctional enzyme</keyword>
<protein>
    <recommendedName>
        <fullName evidence="15">Riboflavin biosynthesis protein</fullName>
    </recommendedName>
    <domain>
        <recommendedName>
            <fullName evidence="15">Riboflavin kinase</fullName>
            <ecNumber evidence="15">2.7.1.26</ecNumber>
        </recommendedName>
        <alternativeName>
            <fullName evidence="15">Flavokinase</fullName>
        </alternativeName>
    </domain>
    <domain>
        <recommendedName>
            <fullName evidence="15">FMN adenylyltransferase</fullName>
            <ecNumber evidence="15">2.7.7.2</ecNumber>
        </recommendedName>
        <alternativeName>
            <fullName evidence="15">FAD pyrophosphorylase</fullName>
        </alternativeName>
        <alternativeName>
            <fullName evidence="15">FAD synthase</fullName>
        </alternativeName>
    </domain>
</protein>
<comment type="function">
    <text evidence="1">Catalyzes the phosphorylation of riboflavin to FMN followed by the adenylation of FMN to FAD.</text>
</comment>
<dbReference type="Pfam" id="PF01687">
    <property type="entry name" value="Flavokinase"/>
    <property type="match status" value="1"/>
</dbReference>
<feature type="domain" description="Riboflavin kinase" evidence="16">
    <location>
        <begin position="181"/>
        <end position="301"/>
    </location>
</feature>
<dbReference type="AlphaFoldDB" id="A0A1M5NW75"/>
<dbReference type="STRING" id="1123350.SAMN02744040_00252"/>
<dbReference type="SUPFAM" id="SSF82114">
    <property type="entry name" value="Riboflavin kinase-like"/>
    <property type="match status" value="1"/>
</dbReference>
<reference evidence="18" key="1">
    <citation type="submission" date="2016-11" db="EMBL/GenBank/DDBJ databases">
        <authorList>
            <person name="Varghese N."/>
            <person name="Submissions S."/>
        </authorList>
    </citation>
    <scope>NUCLEOTIDE SEQUENCE [LARGE SCALE GENOMIC DNA]</scope>
    <source>
        <strain evidence="18">DSM 15285</strain>
    </source>
</reference>
<keyword evidence="11 15" id="KW-0067">ATP-binding</keyword>
<dbReference type="FunFam" id="3.40.50.620:FF:000021">
    <property type="entry name" value="Riboflavin biosynthesis protein"/>
    <property type="match status" value="1"/>
</dbReference>
<dbReference type="NCBIfam" id="NF004162">
    <property type="entry name" value="PRK05627.1-5"/>
    <property type="match status" value="1"/>
</dbReference>
<evidence type="ECO:0000256" key="10">
    <source>
        <dbReference type="ARBA" id="ARBA00022827"/>
    </source>
</evidence>
<keyword evidence="18" id="KW-1185">Reference proteome</keyword>
<dbReference type="PANTHER" id="PTHR22749:SF6">
    <property type="entry name" value="RIBOFLAVIN KINASE"/>
    <property type="match status" value="1"/>
</dbReference>
<dbReference type="GO" id="GO:0003919">
    <property type="term" value="F:FMN adenylyltransferase activity"/>
    <property type="evidence" value="ECO:0007669"/>
    <property type="project" value="UniProtKB-UniRule"/>
</dbReference>
<dbReference type="PIRSF" id="PIRSF004491">
    <property type="entry name" value="FAD_Synth"/>
    <property type="match status" value="1"/>
</dbReference>
<keyword evidence="8 15" id="KW-0547">Nucleotide-binding</keyword>
<dbReference type="SMART" id="SM00904">
    <property type="entry name" value="Flavokinase"/>
    <property type="match status" value="1"/>
</dbReference>
<evidence type="ECO:0000256" key="4">
    <source>
        <dbReference type="ARBA" id="ARBA00022630"/>
    </source>
</evidence>
<dbReference type="NCBIfam" id="NF004160">
    <property type="entry name" value="PRK05627.1-3"/>
    <property type="match status" value="1"/>
</dbReference>
<comment type="catalytic activity">
    <reaction evidence="13 15">
        <text>riboflavin + ATP = FMN + ADP + H(+)</text>
        <dbReference type="Rhea" id="RHEA:14357"/>
        <dbReference type="ChEBI" id="CHEBI:15378"/>
        <dbReference type="ChEBI" id="CHEBI:30616"/>
        <dbReference type="ChEBI" id="CHEBI:57986"/>
        <dbReference type="ChEBI" id="CHEBI:58210"/>
        <dbReference type="ChEBI" id="CHEBI:456216"/>
        <dbReference type="EC" id="2.7.1.26"/>
    </reaction>
</comment>
<evidence type="ECO:0000256" key="7">
    <source>
        <dbReference type="ARBA" id="ARBA00022695"/>
    </source>
</evidence>
<evidence type="ECO:0000256" key="9">
    <source>
        <dbReference type="ARBA" id="ARBA00022777"/>
    </source>
</evidence>
<dbReference type="EC" id="2.7.7.2" evidence="15"/>
<evidence type="ECO:0000256" key="5">
    <source>
        <dbReference type="ARBA" id="ARBA00022643"/>
    </source>
</evidence>
<evidence type="ECO:0000256" key="1">
    <source>
        <dbReference type="ARBA" id="ARBA00002121"/>
    </source>
</evidence>
<comment type="catalytic activity">
    <reaction evidence="14 15">
        <text>FMN + ATP + H(+) = FAD + diphosphate</text>
        <dbReference type="Rhea" id="RHEA:17237"/>
        <dbReference type="ChEBI" id="CHEBI:15378"/>
        <dbReference type="ChEBI" id="CHEBI:30616"/>
        <dbReference type="ChEBI" id="CHEBI:33019"/>
        <dbReference type="ChEBI" id="CHEBI:57692"/>
        <dbReference type="ChEBI" id="CHEBI:58210"/>
        <dbReference type="EC" id="2.7.7.2"/>
    </reaction>
</comment>
<dbReference type="GO" id="GO:0008531">
    <property type="term" value="F:riboflavin kinase activity"/>
    <property type="evidence" value="ECO:0007669"/>
    <property type="project" value="UniProtKB-UniRule"/>
</dbReference>
<evidence type="ECO:0000256" key="11">
    <source>
        <dbReference type="ARBA" id="ARBA00022840"/>
    </source>
</evidence>
<comment type="pathway">
    <text evidence="3 15">Cofactor biosynthesis; FMN biosynthesis; FMN from riboflavin (ATP route): step 1/1.</text>
</comment>
<dbReference type="InterPro" id="IPR002606">
    <property type="entry name" value="Riboflavin_kinase_bac"/>
</dbReference>
<evidence type="ECO:0000256" key="15">
    <source>
        <dbReference type="PIRNR" id="PIRNR004491"/>
    </source>
</evidence>
<dbReference type="GO" id="GO:0009398">
    <property type="term" value="P:FMN biosynthetic process"/>
    <property type="evidence" value="ECO:0007669"/>
    <property type="project" value="UniProtKB-UniRule"/>
</dbReference>
<keyword evidence="4 15" id="KW-0285">Flavoprotein</keyword>
<evidence type="ECO:0000256" key="8">
    <source>
        <dbReference type="ARBA" id="ARBA00022741"/>
    </source>
</evidence>
<keyword evidence="7 15" id="KW-0548">Nucleotidyltransferase</keyword>
<evidence type="ECO:0000256" key="13">
    <source>
        <dbReference type="ARBA" id="ARBA00047880"/>
    </source>
</evidence>
<dbReference type="InterPro" id="IPR015865">
    <property type="entry name" value="Riboflavin_kinase_bac/euk"/>
</dbReference>
<dbReference type="FunFam" id="2.40.30.30:FF:000003">
    <property type="entry name" value="Riboflavin biosynthesis protein"/>
    <property type="match status" value="1"/>
</dbReference>
<dbReference type="UniPathway" id="UPA00276">
    <property type="reaction ID" value="UER00406"/>
</dbReference>
<dbReference type="GO" id="GO:0005524">
    <property type="term" value="F:ATP binding"/>
    <property type="evidence" value="ECO:0007669"/>
    <property type="project" value="UniProtKB-UniRule"/>
</dbReference>
<dbReference type="Gene3D" id="2.40.30.30">
    <property type="entry name" value="Riboflavin kinase-like"/>
    <property type="match status" value="1"/>
</dbReference>
<dbReference type="Proteomes" id="UP000242520">
    <property type="component" value="Unassembled WGS sequence"/>
</dbReference>